<dbReference type="SUPFAM" id="SSF52540">
    <property type="entry name" value="P-loop containing nucleoside triphosphate hydrolases"/>
    <property type="match status" value="3"/>
</dbReference>
<evidence type="ECO:0000256" key="5">
    <source>
        <dbReference type="SAM" id="MobiDB-lite"/>
    </source>
</evidence>
<keyword evidence="4" id="KW-0863">Zinc-finger</keyword>
<evidence type="ECO:0000259" key="6">
    <source>
        <dbReference type="PROSITE" id="PS50089"/>
    </source>
</evidence>
<dbReference type="PANTHER" id="PTHR45626:SF14">
    <property type="entry name" value="ATP-DEPENDENT DNA HELICASE (EUROFUNG)"/>
    <property type="match status" value="1"/>
</dbReference>
<organism evidence="8 9">
    <name type="scientific">Cyanidium caldarium</name>
    <name type="common">Red alga</name>
    <dbReference type="NCBI Taxonomy" id="2771"/>
    <lineage>
        <taxon>Eukaryota</taxon>
        <taxon>Rhodophyta</taxon>
        <taxon>Bangiophyceae</taxon>
        <taxon>Cyanidiales</taxon>
        <taxon>Cyanidiaceae</taxon>
        <taxon>Cyanidium</taxon>
    </lineage>
</organism>
<evidence type="ECO:0000313" key="9">
    <source>
        <dbReference type="Proteomes" id="UP001301350"/>
    </source>
</evidence>
<proteinExistence type="predicted"/>
<protein>
    <submittedName>
        <fullName evidence="8">Uncharacterized protein</fullName>
    </submittedName>
</protein>
<dbReference type="InterPro" id="IPR000330">
    <property type="entry name" value="SNF2_N"/>
</dbReference>
<dbReference type="Proteomes" id="UP001301350">
    <property type="component" value="Unassembled WGS sequence"/>
</dbReference>
<feature type="domain" description="Helicase C-terminal" evidence="7">
    <location>
        <begin position="1008"/>
        <end position="1182"/>
    </location>
</feature>
<dbReference type="GO" id="GO:0005634">
    <property type="term" value="C:nucleus"/>
    <property type="evidence" value="ECO:0007669"/>
    <property type="project" value="TreeGrafter"/>
</dbReference>
<evidence type="ECO:0000256" key="4">
    <source>
        <dbReference type="PROSITE-ProRule" id="PRU00175"/>
    </source>
</evidence>
<dbReference type="InterPro" id="IPR001650">
    <property type="entry name" value="Helicase_C-like"/>
</dbReference>
<feature type="region of interest" description="Disordered" evidence="5">
    <location>
        <begin position="542"/>
        <end position="592"/>
    </location>
</feature>
<accession>A0AAV9IVH2</accession>
<dbReference type="InterPro" id="IPR027417">
    <property type="entry name" value="P-loop_NTPase"/>
</dbReference>
<gene>
    <name evidence="8" type="ORF">CDCA_CDCA07G2111</name>
</gene>
<dbReference type="InterPro" id="IPR050628">
    <property type="entry name" value="SNF2_RAD54_helicase_TF"/>
</dbReference>
<sequence length="1223" mass="137346">MSTVARASAGAADIGELSVGEREARLGTLLLWAPCPADCGHGHDASDADSPAAGPGQHRWKGSATLSAGCPWAGEAGQHVARLSRVLHVVVTLVTVYRVDGRDGLVGAVAFCAGDRGLDLVRWSRDRSRSPKCRAALRWLARHLLRPWPAPAEWQWVPAVRSCGVFGCRSCDARAIGDDEACSQFRLGRVMRSIPSRVDAFLARQEREAALLVERLAKCPPPPGSLLALPVEVLSRALALLDSTTSCSLSHTCRYMQHLGASIAPGLRLQLNEHQVCALQWMLQRERHAPAARDTLGECQRYLWEDPLSSPLGERLFYNWLHDTVDDRQRFYYDARGGLFCDEPGLGKTVTALALILVTKDTLPAWPVPAEQVCYRGINWYDYCRFMKRFVRRFLEEQEVVAQHILERARPSGKAPGFLAILQAIRGDLASVEERFSEECRLASAECWTQMRQRVLQYRSRYSTLLMLCSPASAERDLQSSLLSDRPFADGAYDAGLWPLAQPRPFYVVSPTCAREQWESCGLTASARRDVTDGVGINTATEAVLGTPTKASESRRQTWTDDASQFTASPPVKRPRRALAASSPSTSRSLASNASSIATENVFRHEVRYCSAATLVILPDNLITHWRQQIEQHVEPRVQLRCTVFRRRPRCAWEMAFHYDIVLLSLQVLRQCHADIMSGRCLLNRIHWLRIIIDEGHTIGSLSVTNVQQACQALSAERRWIMTGTPTPSRATSASELQHLQPLLTFLHLEPFASTRRAFLQCVQRPVERRLGEEGLHALRQTLQHMMMRSSKEEVASIPRLIVHDDVVDFSEEEAAAYNELVSVVHRNLLLADFFDETHRESLLHPGNRGLAQAALRNLRLACCVTGHIRLEVVEEDLHELLRALAAFAARSGNENRTTPGAPDASTRGTEARLRLIEEAMRAPAAASDHACERCGRRGAFMPLVTPCVHVLCTDCTAASRYACPVCSHRYTLGRRNEPVDLIEIQPGYTQHAWHPSWDKRMTTKVAYLLQLLERWATQPTADDEEDEACSGLGGPWQRPKVIVYSNFAHHFDVLYYHLFERGYNLELVSARASREENERRMESFRSDADKWILLMDDRGALGHDLSCVSRVVIMEPVWDAAHETQIISRAHRMGARRPVVVHRLLMRGSIEVEMMRTVNDGPESVALDVEEETAVGDRRLDAHSSNRDREERRRRNRVLRNLHFVGGRQAARREGESVAEDK</sequence>
<dbReference type="InterPro" id="IPR049730">
    <property type="entry name" value="SNF2/RAD54-like_C"/>
</dbReference>
<dbReference type="PANTHER" id="PTHR45626">
    <property type="entry name" value="TRANSCRIPTION TERMINATION FACTOR 2-RELATED"/>
    <property type="match status" value="1"/>
</dbReference>
<comment type="caution">
    <text evidence="8">The sequence shown here is derived from an EMBL/GenBank/DDBJ whole genome shotgun (WGS) entry which is preliminary data.</text>
</comment>
<dbReference type="SMART" id="SM00490">
    <property type="entry name" value="HELICc"/>
    <property type="match status" value="1"/>
</dbReference>
<dbReference type="CDD" id="cd18793">
    <property type="entry name" value="SF2_C_SNF"/>
    <property type="match status" value="1"/>
</dbReference>
<dbReference type="InterPro" id="IPR014001">
    <property type="entry name" value="Helicase_ATP-bd"/>
</dbReference>
<evidence type="ECO:0000256" key="1">
    <source>
        <dbReference type="ARBA" id="ARBA00022741"/>
    </source>
</evidence>
<evidence type="ECO:0000313" key="8">
    <source>
        <dbReference type="EMBL" id="KAK4536086.1"/>
    </source>
</evidence>
<keyword evidence="2" id="KW-0378">Hydrolase</keyword>
<dbReference type="Pfam" id="PF00176">
    <property type="entry name" value="SNF2-rel_dom"/>
    <property type="match status" value="1"/>
</dbReference>
<dbReference type="Gene3D" id="3.40.50.300">
    <property type="entry name" value="P-loop containing nucleotide triphosphate hydrolases"/>
    <property type="match status" value="1"/>
</dbReference>
<dbReference type="GO" id="GO:0008270">
    <property type="term" value="F:zinc ion binding"/>
    <property type="evidence" value="ECO:0007669"/>
    <property type="project" value="UniProtKB-KW"/>
</dbReference>
<keyword evidence="4" id="KW-0862">Zinc</keyword>
<dbReference type="PROSITE" id="PS50089">
    <property type="entry name" value="ZF_RING_2"/>
    <property type="match status" value="1"/>
</dbReference>
<dbReference type="SMART" id="SM00487">
    <property type="entry name" value="DEXDc"/>
    <property type="match status" value="1"/>
</dbReference>
<dbReference type="GO" id="GO:0016787">
    <property type="term" value="F:hydrolase activity"/>
    <property type="evidence" value="ECO:0007669"/>
    <property type="project" value="UniProtKB-KW"/>
</dbReference>
<dbReference type="PROSITE" id="PS51194">
    <property type="entry name" value="HELICASE_CTER"/>
    <property type="match status" value="1"/>
</dbReference>
<dbReference type="GO" id="GO:0006281">
    <property type="term" value="P:DNA repair"/>
    <property type="evidence" value="ECO:0007669"/>
    <property type="project" value="TreeGrafter"/>
</dbReference>
<evidence type="ECO:0000256" key="2">
    <source>
        <dbReference type="ARBA" id="ARBA00022801"/>
    </source>
</evidence>
<dbReference type="GO" id="GO:0005524">
    <property type="term" value="F:ATP binding"/>
    <property type="evidence" value="ECO:0007669"/>
    <property type="project" value="UniProtKB-KW"/>
</dbReference>
<dbReference type="AlphaFoldDB" id="A0AAV9IVH2"/>
<feature type="domain" description="RING-type" evidence="6">
    <location>
        <begin position="932"/>
        <end position="968"/>
    </location>
</feature>
<keyword evidence="3" id="KW-0067">ATP-binding</keyword>
<keyword evidence="1" id="KW-0547">Nucleotide-binding</keyword>
<dbReference type="GO" id="GO:0008094">
    <property type="term" value="F:ATP-dependent activity, acting on DNA"/>
    <property type="evidence" value="ECO:0007669"/>
    <property type="project" value="TreeGrafter"/>
</dbReference>
<dbReference type="Pfam" id="PF00271">
    <property type="entry name" value="Helicase_C"/>
    <property type="match status" value="1"/>
</dbReference>
<keyword evidence="9" id="KW-1185">Reference proteome</keyword>
<name>A0AAV9IVH2_CYACA</name>
<evidence type="ECO:0000259" key="7">
    <source>
        <dbReference type="PROSITE" id="PS51194"/>
    </source>
</evidence>
<feature type="compositionally biased region" description="Low complexity" evidence="5">
    <location>
        <begin position="578"/>
        <end position="592"/>
    </location>
</feature>
<dbReference type="InterPro" id="IPR038718">
    <property type="entry name" value="SNF2-like_sf"/>
</dbReference>
<keyword evidence="4" id="KW-0479">Metal-binding</keyword>
<dbReference type="Gene3D" id="3.40.50.10810">
    <property type="entry name" value="Tandem AAA-ATPase domain"/>
    <property type="match status" value="1"/>
</dbReference>
<dbReference type="InterPro" id="IPR001841">
    <property type="entry name" value="Znf_RING"/>
</dbReference>
<dbReference type="SUPFAM" id="SSF57850">
    <property type="entry name" value="RING/U-box"/>
    <property type="match status" value="1"/>
</dbReference>
<reference evidence="8 9" key="1">
    <citation type="submission" date="2022-07" db="EMBL/GenBank/DDBJ databases">
        <title>Genome-wide signatures of adaptation to extreme environments.</title>
        <authorList>
            <person name="Cho C.H."/>
            <person name="Yoon H.S."/>
        </authorList>
    </citation>
    <scope>NUCLEOTIDE SEQUENCE [LARGE SCALE GENOMIC DNA]</scope>
    <source>
        <strain evidence="8 9">DBV 063 E5</strain>
    </source>
</reference>
<dbReference type="EMBL" id="JANCYW010000007">
    <property type="protein sequence ID" value="KAK4536086.1"/>
    <property type="molecule type" value="Genomic_DNA"/>
</dbReference>
<evidence type="ECO:0000256" key="3">
    <source>
        <dbReference type="ARBA" id="ARBA00022840"/>
    </source>
</evidence>